<proteinExistence type="predicted"/>
<evidence type="ECO:0000256" key="2">
    <source>
        <dbReference type="SAM" id="Phobius"/>
    </source>
</evidence>
<comment type="caution">
    <text evidence="3">The sequence shown here is derived from an EMBL/GenBank/DDBJ whole genome shotgun (WGS) entry which is preliminary data.</text>
</comment>
<evidence type="ECO:0000256" key="1">
    <source>
        <dbReference type="SAM" id="MobiDB-lite"/>
    </source>
</evidence>
<evidence type="ECO:0000313" key="4">
    <source>
        <dbReference type="Proteomes" id="UP000589716"/>
    </source>
</evidence>
<keyword evidence="2" id="KW-1133">Transmembrane helix</keyword>
<dbReference type="Proteomes" id="UP000589716">
    <property type="component" value="Unassembled WGS sequence"/>
</dbReference>
<feature type="region of interest" description="Disordered" evidence="1">
    <location>
        <begin position="58"/>
        <end position="78"/>
    </location>
</feature>
<feature type="transmembrane region" description="Helical" evidence="2">
    <location>
        <begin position="34"/>
        <end position="59"/>
    </location>
</feature>
<keyword evidence="2" id="KW-0472">Membrane</keyword>
<organism evidence="3 4">
    <name type="scientific">Ottowia beijingensis</name>
    <dbReference type="NCBI Taxonomy" id="1207057"/>
    <lineage>
        <taxon>Bacteria</taxon>
        <taxon>Pseudomonadati</taxon>
        <taxon>Pseudomonadota</taxon>
        <taxon>Betaproteobacteria</taxon>
        <taxon>Burkholderiales</taxon>
        <taxon>Comamonadaceae</taxon>
        <taxon>Ottowia</taxon>
    </lineage>
</organism>
<keyword evidence="2" id="KW-0812">Transmembrane</keyword>
<evidence type="ECO:0000313" key="3">
    <source>
        <dbReference type="EMBL" id="NZA02354.1"/>
    </source>
</evidence>
<dbReference type="RefSeq" id="WP_180550696.1">
    <property type="nucleotide sequence ID" value="NZ_JACCKX010000001.1"/>
</dbReference>
<gene>
    <name evidence="3" type="ORF">H0I39_12360</name>
</gene>
<name>A0A853IVS2_9BURK</name>
<protein>
    <submittedName>
        <fullName evidence="3">Uncharacterized protein</fullName>
    </submittedName>
</protein>
<accession>A0A853IVS2</accession>
<feature type="compositionally biased region" description="Low complexity" evidence="1">
    <location>
        <begin position="69"/>
        <end position="78"/>
    </location>
</feature>
<dbReference type="EMBL" id="JACCKX010000001">
    <property type="protein sequence ID" value="NZA02354.1"/>
    <property type="molecule type" value="Genomic_DNA"/>
</dbReference>
<dbReference type="AlphaFoldDB" id="A0A853IVS2"/>
<keyword evidence="4" id="KW-1185">Reference proteome</keyword>
<reference evidence="3 4" key="1">
    <citation type="submission" date="2020-07" db="EMBL/GenBank/DDBJ databases">
        <authorList>
            <person name="Maaloum M."/>
        </authorList>
    </citation>
    <scope>NUCLEOTIDE SEQUENCE [LARGE SCALE GENOMIC DNA]</scope>
    <source>
        <strain evidence="3 4">GCS-AN-3</strain>
    </source>
</reference>
<sequence length="78" mass="8446">MLGLFAAGWLLLNFPLFSIWDRDELVHGWPLLPTAAFVIWLLLIVALAVLMETGGTAATPAGRRRRAARAAAGLRHPG</sequence>